<sequence>MTKPFASSADTVAKEQTLEMLADGVYALTAEGDPNIGAIEGEDFLVCFEALATPIAAERWLARLREYTDKPIRYLVLSHYHAVRVLGASAFGAETIVAHESTAALIAERGLQDWASEFARMPRLAESADSVPGLTWPTLTFADRLTIELGGDRGELVLAHHGRGHTEGDITAWLPRHRILFAGDLVEAQAALYTGDAFHREWATDTLDAVSQLRAEQLVGGRGAVSRGRAGVEAAIAQTRTFLQVMLAEVGAVQQRGGTLAEAFAATHAALVDDYGHWPIFEHCLPFDVSRLWDELSGIDRPVIWTAERDQEVWAQLQGA</sequence>
<dbReference type="Gene3D" id="3.60.15.10">
    <property type="entry name" value="Ribonuclease Z/Hydroxyacylglutathione hydrolase-like"/>
    <property type="match status" value="1"/>
</dbReference>
<dbReference type="EMBL" id="FOUY01000001">
    <property type="protein sequence ID" value="SFM63412.1"/>
    <property type="molecule type" value="Genomic_DNA"/>
</dbReference>
<dbReference type="Pfam" id="PF00753">
    <property type="entry name" value="Lactamase_B"/>
    <property type="match status" value="1"/>
</dbReference>
<dbReference type="PANTHER" id="PTHR42951:SF20">
    <property type="entry name" value="BETA LACTAMASE"/>
    <property type="match status" value="1"/>
</dbReference>
<evidence type="ECO:0000259" key="1">
    <source>
        <dbReference type="SMART" id="SM00849"/>
    </source>
</evidence>
<dbReference type="SUPFAM" id="SSF56281">
    <property type="entry name" value="Metallo-hydrolase/oxidoreductase"/>
    <property type="match status" value="1"/>
</dbReference>
<feature type="domain" description="Metallo-beta-lactamase" evidence="1">
    <location>
        <begin position="33"/>
        <end position="222"/>
    </location>
</feature>
<dbReference type="SMART" id="SM00849">
    <property type="entry name" value="Lactamase_B"/>
    <property type="match status" value="1"/>
</dbReference>
<proteinExistence type="predicted"/>
<name>A0A1I4SG41_PSUAM</name>
<dbReference type="InterPro" id="IPR001279">
    <property type="entry name" value="Metallo-B-lactamas"/>
</dbReference>
<dbReference type="Proteomes" id="UP000199614">
    <property type="component" value="Unassembled WGS sequence"/>
</dbReference>
<keyword evidence="3" id="KW-1185">Reference proteome</keyword>
<dbReference type="AlphaFoldDB" id="A0A1I4SG41"/>
<dbReference type="InterPro" id="IPR050855">
    <property type="entry name" value="NDM-1-like"/>
</dbReference>
<gene>
    <name evidence="2" type="ORF">SAMN05216207_1001420</name>
</gene>
<dbReference type="InterPro" id="IPR036866">
    <property type="entry name" value="RibonucZ/Hydroxyglut_hydro"/>
</dbReference>
<organism evidence="2 3">
    <name type="scientific">Pseudonocardia ammonioxydans</name>
    <dbReference type="NCBI Taxonomy" id="260086"/>
    <lineage>
        <taxon>Bacteria</taxon>
        <taxon>Bacillati</taxon>
        <taxon>Actinomycetota</taxon>
        <taxon>Actinomycetes</taxon>
        <taxon>Pseudonocardiales</taxon>
        <taxon>Pseudonocardiaceae</taxon>
        <taxon>Pseudonocardia</taxon>
    </lineage>
</organism>
<dbReference type="CDD" id="cd16282">
    <property type="entry name" value="metallo-hydrolase-like_MBL-fold"/>
    <property type="match status" value="1"/>
</dbReference>
<reference evidence="2 3" key="1">
    <citation type="submission" date="2016-10" db="EMBL/GenBank/DDBJ databases">
        <authorList>
            <person name="de Groot N.N."/>
        </authorList>
    </citation>
    <scope>NUCLEOTIDE SEQUENCE [LARGE SCALE GENOMIC DNA]</scope>
    <source>
        <strain evidence="2 3">CGMCC 4.1877</strain>
    </source>
</reference>
<evidence type="ECO:0000313" key="3">
    <source>
        <dbReference type="Proteomes" id="UP000199614"/>
    </source>
</evidence>
<evidence type="ECO:0000313" key="2">
    <source>
        <dbReference type="EMBL" id="SFM63412.1"/>
    </source>
</evidence>
<dbReference type="PANTHER" id="PTHR42951">
    <property type="entry name" value="METALLO-BETA-LACTAMASE DOMAIN-CONTAINING"/>
    <property type="match status" value="1"/>
</dbReference>
<dbReference type="STRING" id="260086.SAMN05216207_1001420"/>
<accession>A0A1I4SG41</accession>
<protein>
    <submittedName>
        <fullName evidence="2">Glyoxylase, beta-lactamase superfamily II</fullName>
    </submittedName>
</protein>